<organism evidence="7 8">
    <name type="scientific">Junco hyemalis</name>
    <name type="common">Dark-eyed junco</name>
    <dbReference type="NCBI Taxonomy" id="40217"/>
    <lineage>
        <taxon>Eukaryota</taxon>
        <taxon>Metazoa</taxon>
        <taxon>Chordata</taxon>
        <taxon>Craniata</taxon>
        <taxon>Vertebrata</taxon>
        <taxon>Euteleostomi</taxon>
        <taxon>Archelosauria</taxon>
        <taxon>Archosauria</taxon>
        <taxon>Dinosauria</taxon>
        <taxon>Saurischia</taxon>
        <taxon>Theropoda</taxon>
        <taxon>Coelurosauria</taxon>
        <taxon>Aves</taxon>
        <taxon>Neognathae</taxon>
        <taxon>Neoaves</taxon>
        <taxon>Telluraves</taxon>
        <taxon>Australaves</taxon>
        <taxon>Passeriformes</taxon>
        <taxon>Passerellidae</taxon>
        <taxon>Junco</taxon>
    </lineage>
</organism>
<feature type="region of interest" description="Disordered" evidence="4">
    <location>
        <begin position="465"/>
        <end position="492"/>
    </location>
</feature>
<dbReference type="InterPro" id="IPR001611">
    <property type="entry name" value="Leu-rich_rpt"/>
</dbReference>
<dbReference type="SMART" id="SM00364">
    <property type="entry name" value="LRR_BAC"/>
    <property type="match status" value="4"/>
</dbReference>
<feature type="region of interest" description="Disordered" evidence="4">
    <location>
        <begin position="525"/>
        <end position="573"/>
    </location>
</feature>
<keyword evidence="5" id="KW-0472">Membrane</keyword>
<evidence type="ECO:0000256" key="1">
    <source>
        <dbReference type="ARBA" id="ARBA00022614"/>
    </source>
</evidence>
<accession>A0A8C5ICY3</accession>
<dbReference type="SMART" id="SM00369">
    <property type="entry name" value="LRR_TYP"/>
    <property type="match status" value="8"/>
</dbReference>
<dbReference type="Pfam" id="PF01463">
    <property type="entry name" value="LRRCT"/>
    <property type="match status" value="1"/>
</dbReference>
<evidence type="ECO:0000256" key="2">
    <source>
        <dbReference type="ARBA" id="ARBA00022729"/>
    </source>
</evidence>
<proteinExistence type="predicted"/>
<name>A0A8C5ICY3_JUNHY</name>
<keyword evidence="1" id="KW-0433">Leucine-rich repeat</keyword>
<dbReference type="PANTHER" id="PTHR45712">
    <property type="entry name" value="AGAP008170-PA"/>
    <property type="match status" value="1"/>
</dbReference>
<feature type="transmembrane region" description="Helical" evidence="5">
    <location>
        <begin position="496"/>
        <end position="518"/>
    </location>
</feature>
<protein>
    <submittedName>
        <fullName evidence="7">Fibronectin leucine rich transmembrane protein 1</fullName>
    </submittedName>
</protein>
<dbReference type="PANTHER" id="PTHR45712:SF15">
    <property type="entry name" value="LEUCINE-RICH REPEAT TRANSMEMBRANE PROTEIN FLRT1"/>
    <property type="match status" value="1"/>
</dbReference>
<keyword evidence="8" id="KW-1185">Reference proteome</keyword>
<reference evidence="7" key="2">
    <citation type="submission" date="2025-09" db="UniProtKB">
        <authorList>
            <consortium name="Ensembl"/>
        </authorList>
    </citation>
    <scope>IDENTIFICATION</scope>
</reference>
<dbReference type="InterPro" id="IPR003591">
    <property type="entry name" value="Leu-rich_rpt_typical-subtyp"/>
</dbReference>
<dbReference type="PROSITE" id="PS51450">
    <property type="entry name" value="LRR"/>
    <property type="match status" value="1"/>
</dbReference>
<feature type="domain" description="LRRCT" evidence="6">
    <location>
        <begin position="301"/>
        <end position="353"/>
    </location>
</feature>
<dbReference type="SMART" id="SM00082">
    <property type="entry name" value="LRRCT"/>
    <property type="match status" value="1"/>
</dbReference>
<keyword evidence="5" id="KW-1133">Transmembrane helix</keyword>
<dbReference type="Proteomes" id="UP000694408">
    <property type="component" value="Unplaced"/>
</dbReference>
<dbReference type="SUPFAM" id="SSF52058">
    <property type="entry name" value="L domain-like"/>
    <property type="match status" value="1"/>
</dbReference>
<evidence type="ECO:0000256" key="4">
    <source>
        <dbReference type="SAM" id="MobiDB-lite"/>
    </source>
</evidence>
<dbReference type="Ensembl" id="ENSJHYT00000003072.1">
    <property type="protein sequence ID" value="ENSJHYP00000002469.1"/>
    <property type="gene ID" value="ENSJHYG00000002077.1"/>
</dbReference>
<dbReference type="Pfam" id="PF13855">
    <property type="entry name" value="LRR_8"/>
    <property type="match status" value="3"/>
</dbReference>
<evidence type="ECO:0000259" key="6">
    <source>
        <dbReference type="SMART" id="SM00082"/>
    </source>
</evidence>
<keyword evidence="5" id="KW-0812">Transmembrane</keyword>
<dbReference type="OMA" id="WLYDWLH"/>
<evidence type="ECO:0000313" key="8">
    <source>
        <dbReference type="Proteomes" id="UP000694408"/>
    </source>
</evidence>
<evidence type="ECO:0000313" key="7">
    <source>
        <dbReference type="Ensembl" id="ENSJHYP00000002469.1"/>
    </source>
</evidence>
<evidence type="ECO:0000256" key="3">
    <source>
        <dbReference type="ARBA" id="ARBA00022737"/>
    </source>
</evidence>
<feature type="compositionally biased region" description="Gly residues" evidence="4">
    <location>
        <begin position="356"/>
        <end position="365"/>
    </location>
</feature>
<dbReference type="InterPro" id="IPR050333">
    <property type="entry name" value="SLRP"/>
</dbReference>
<sequence length="573" mass="59968">IPLLTTVTTLLTTAITVLTTGIPRLTTGIPLLLTTTTTLLTTGIPRLPTTTTIPLLTLTLLTNNRIGDAGIPARLGRLPALRVLYLYANALEQLPAHLPPALRELHLQENNVRGLCRRALARAPLLERLHLDDNSVSAAGIEEDAFAENRRLRLLFLSRNHLSSVPAGLPPALEELRLDDNRIHTIPLRAFEGLPALRRLVLDGNLLANQRMADDTFSRLGNLSELSLGRNALAAPPANLPRARLRRLSLAANAISHVPAGALARMRALERLDLSDNNLTTLPRGLFDDLGSLSHLGLRNNPWFCGCNLAWLRDWLRRRAPPRLEVRGLLCQAPARLRGLPVGELRGEMDACESPGGAGGTGAGTSPGVSSAGVSSPAAPGGAAAASPGLWVQAAPGGALRVRWPPAPPGASLRLSWLRPGGGAVTETLVRGERGEYVVRALQPRAPYRVCLAALEPPAAPPLCAQARAGAGDPSQSGAAPPSHEGDATPALLPPAAALGAAAAAAAGVVLGVLGGCWRKRRRRRMGLGAPPLPPPKGGGGGGARLALRPLRAPDEGGIRTVFPPPPPPPPPP</sequence>
<keyword evidence="3" id="KW-0677">Repeat</keyword>
<keyword evidence="2" id="KW-0732">Signal</keyword>
<dbReference type="Gene3D" id="3.80.10.10">
    <property type="entry name" value="Ribonuclease Inhibitor"/>
    <property type="match status" value="1"/>
</dbReference>
<feature type="region of interest" description="Disordered" evidence="4">
    <location>
        <begin position="348"/>
        <end position="380"/>
    </location>
</feature>
<dbReference type="InterPro" id="IPR032675">
    <property type="entry name" value="LRR_dom_sf"/>
</dbReference>
<feature type="compositionally biased region" description="Low complexity" evidence="4">
    <location>
        <begin position="366"/>
        <end position="380"/>
    </location>
</feature>
<dbReference type="AlphaFoldDB" id="A0A8C5ICY3"/>
<reference evidence="7" key="1">
    <citation type="submission" date="2025-08" db="UniProtKB">
        <authorList>
            <consortium name="Ensembl"/>
        </authorList>
    </citation>
    <scope>IDENTIFICATION</scope>
</reference>
<evidence type="ECO:0000256" key="5">
    <source>
        <dbReference type="SAM" id="Phobius"/>
    </source>
</evidence>
<dbReference type="GO" id="GO:0005615">
    <property type="term" value="C:extracellular space"/>
    <property type="evidence" value="ECO:0007669"/>
    <property type="project" value="TreeGrafter"/>
</dbReference>
<feature type="compositionally biased region" description="Pro residues" evidence="4">
    <location>
        <begin position="563"/>
        <end position="573"/>
    </location>
</feature>
<dbReference type="InterPro" id="IPR000483">
    <property type="entry name" value="Cys-rich_flank_reg_C"/>
</dbReference>